<dbReference type="GeneID" id="97488871"/>
<dbReference type="OrthoDB" id="3723842at2"/>
<keyword evidence="1" id="KW-0812">Transmembrane</keyword>
<feature type="transmembrane region" description="Helical" evidence="1">
    <location>
        <begin position="83"/>
        <end position="103"/>
    </location>
</feature>
<dbReference type="Pfam" id="PF00756">
    <property type="entry name" value="Esterase"/>
    <property type="match status" value="1"/>
</dbReference>
<dbReference type="InterPro" id="IPR000801">
    <property type="entry name" value="Esterase-like"/>
</dbReference>
<evidence type="ECO:0000313" key="2">
    <source>
        <dbReference type="EMBL" id="GGU97235.1"/>
    </source>
</evidence>
<reference evidence="2" key="2">
    <citation type="submission" date="2020-09" db="EMBL/GenBank/DDBJ databases">
        <authorList>
            <person name="Sun Q."/>
            <person name="Ohkuma M."/>
        </authorList>
    </citation>
    <scope>NUCLEOTIDE SEQUENCE</scope>
    <source>
        <strain evidence="2">JCM 4434</strain>
    </source>
</reference>
<reference evidence="2" key="1">
    <citation type="journal article" date="2014" name="Int. J. Syst. Evol. Microbiol.">
        <title>Complete genome sequence of Corynebacterium casei LMG S-19264T (=DSM 44701T), isolated from a smear-ripened cheese.</title>
        <authorList>
            <consortium name="US DOE Joint Genome Institute (JGI-PGF)"/>
            <person name="Walter F."/>
            <person name="Albersmeier A."/>
            <person name="Kalinowski J."/>
            <person name="Ruckert C."/>
        </authorList>
    </citation>
    <scope>NUCLEOTIDE SEQUENCE</scope>
    <source>
        <strain evidence="2">JCM 4434</strain>
    </source>
</reference>
<dbReference type="KEGG" id="kau:B6264_15715"/>
<dbReference type="InterPro" id="IPR029058">
    <property type="entry name" value="AB_hydrolase_fold"/>
</dbReference>
<feature type="transmembrane region" description="Helical" evidence="1">
    <location>
        <begin position="110"/>
        <end position="127"/>
    </location>
</feature>
<sequence length="438" mass="47000">MTTLTLAARWNPIDWPLTHGPVPCTVLAAGWAALALLAISRHERWRAPRMIGALLLGALLTVLVKFVVDDWWHPFPEGTPDFVLRWTAVALFALSLLCFRAPLLPARRRFLAAGGLLLVVLMAASQVNRGFDQYPTARAMLAPHTDELTTGRAAATVQGAPGRPLAELWHAPAGLPDKGTLSTVTVPGTRSGFDPRPGYVYLPPAYRANPRPLLPVVVLMPGQPGAPEDWVNSGALRESLDAFAARHQGLAPIVLVVDETGGNFANPLCMDSRIARSQTYLGVDVPDWIHRNLQTATGRGALAIGGLSLGGTCALQLAVNAPDVYGTFLDISGQEEPTLGTHQETVDQAFGGDEAAFDAVDPVHLMAGRKYPDTAAMIVVGANDPWFRPGQEKIHAAAQAAGMKVGYQTIPGGHSWTVFRQAFEQNLPWLAQQTGLIR</sequence>
<organism evidence="2 3">
    <name type="scientific">Kitasatospora aureofaciens</name>
    <name type="common">Streptomyces aureofaciens</name>
    <dbReference type="NCBI Taxonomy" id="1894"/>
    <lineage>
        <taxon>Bacteria</taxon>
        <taxon>Bacillati</taxon>
        <taxon>Actinomycetota</taxon>
        <taxon>Actinomycetes</taxon>
        <taxon>Kitasatosporales</taxon>
        <taxon>Streptomycetaceae</taxon>
        <taxon>Kitasatospora</taxon>
    </lineage>
</organism>
<feature type="transmembrane region" description="Helical" evidence="1">
    <location>
        <begin position="51"/>
        <end position="68"/>
    </location>
</feature>
<dbReference type="PANTHER" id="PTHR48098:SF1">
    <property type="entry name" value="DIACYLGLYCEROL ACYLTRANSFERASE_MYCOLYLTRANSFERASE AG85A"/>
    <property type="match status" value="1"/>
</dbReference>
<dbReference type="SUPFAM" id="SSF53474">
    <property type="entry name" value="alpha/beta-Hydrolases"/>
    <property type="match status" value="1"/>
</dbReference>
<gene>
    <name evidence="2" type="ORF">GCM10010502_59250</name>
</gene>
<dbReference type="PANTHER" id="PTHR48098">
    <property type="entry name" value="ENTEROCHELIN ESTERASE-RELATED"/>
    <property type="match status" value="1"/>
</dbReference>
<proteinExistence type="predicted"/>
<dbReference type="Proteomes" id="UP000610124">
    <property type="component" value="Unassembled WGS sequence"/>
</dbReference>
<dbReference type="AlphaFoldDB" id="A0A8H9LQL8"/>
<feature type="transmembrane region" description="Helical" evidence="1">
    <location>
        <begin position="20"/>
        <end position="39"/>
    </location>
</feature>
<dbReference type="Gene3D" id="3.40.50.1820">
    <property type="entry name" value="alpha/beta hydrolase"/>
    <property type="match status" value="1"/>
</dbReference>
<evidence type="ECO:0000313" key="3">
    <source>
        <dbReference type="Proteomes" id="UP000610124"/>
    </source>
</evidence>
<evidence type="ECO:0008006" key="4">
    <source>
        <dbReference type="Google" id="ProtNLM"/>
    </source>
</evidence>
<name>A0A8H9LQL8_KITAU</name>
<comment type="caution">
    <text evidence="2">The sequence shown here is derived from an EMBL/GenBank/DDBJ whole genome shotgun (WGS) entry which is preliminary data.</text>
</comment>
<accession>A0A8H9LQL8</accession>
<protein>
    <recommendedName>
        <fullName evidence="4">Esterase</fullName>
    </recommendedName>
</protein>
<dbReference type="RefSeq" id="WP_050366758.1">
    <property type="nucleotide sequence ID" value="NZ_BMUB01000019.1"/>
</dbReference>
<keyword evidence="1" id="KW-1133">Transmembrane helix</keyword>
<evidence type="ECO:0000256" key="1">
    <source>
        <dbReference type="SAM" id="Phobius"/>
    </source>
</evidence>
<keyword evidence="1" id="KW-0472">Membrane</keyword>
<dbReference type="GO" id="GO:0016747">
    <property type="term" value="F:acyltransferase activity, transferring groups other than amino-acyl groups"/>
    <property type="evidence" value="ECO:0007669"/>
    <property type="project" value="TreeGrafter"/>
</dbReference>
<dbReference type="EMBL" id="BMUB01000019">
    <property type="protein sequence ID" value="GGU97235.1"/>
    <property type="molecule type" value="Genomic_DNA"/>
</dbReference>
<dbReference type="InterPro" id="IPR050583">
    <property type="entry name" value="Mycobacterial_A85_antigen"/>
</dbReference>